<feature type="region of interest" description="Disordered" evidence="1">
    <location>
        <begin position="313"/>
        <end position="335"/>
    </location>
</feature>
<name>A0A388M956_CHABU</name>
<dbReference type="AlphaFoldDB" id="A0A388M956"/>
<feature type="compositionally biased region" description="Basic and acidic residues" evidence="1">
    <location>
        <begin position="313"/>
        <end position="331"/>
    </location>
</feature>
<evidence type="ECO:0000313" key="2">
    <source>
        <dbReference type="EMBL" id="GBG91013.1"/>
    </source>
</evidence>
<dbReference type="Gramene" id="GBG91013">
    <property type="protein sequence ID" value="GBG91013"/>
    <property type="gene ID" value="CBR_g51671"/>
</dbReference>
<keyword evidence="3" id="KW-1185">Reference proteome</keyword>
<organism evidence="2 3">
    <name type="scientific">Chara braunii</name>
    <name type="common">Braun's stonewort</name>
    <dbReference type="NCBI Taxonomy" id="69332"/>
    <lineage>
        <taxon>Eukaryota</taxon>
        <taxon>Viridiplantae</taxon>
        <taxon>Streptophyta</taxon>
        <taxon>Charophyceae</taxon>
        <taxon>Charales</taxon>
        <taxon>Characeae</taxon>
        <taxon>Chara</taxon>
    </lineage>
</organism>
<proteinExistence type="predicted"/>
<evidence type="ECO:0000313" key="3">
    <source>
        <dbReference type="Proteomes" id="UP000265515"/>
    </source>
</evidence>
<protein>
    <submittedName>
        <fullName evidence="2">Uncharacterized protein</fullName>
    </submittedName>
</protein>
<dbReference type="EMBL" id="BFEA01000862">
    <property type="protein sequence ID" value="GBG91013.1"/>
    <property type="molecule type" value="Genomic_DNA"/>
</dbReference>
<accession>A0A388M956</accession>
<dbReference type="Proteomes" id="UP000265515">
    <property type="component" value="Unassembled WGS sequence"/>
</dbReference>
<comment type="caution">
    <text evidence="2">The sequence shown here is derived from an EMBL/GenBank/DDBJ whole genome shotgun (WGS) entry which is preliminary data.</text>
</comment>
<reference evidence="2 3" key="1">
    <citation type="journal article" date="2018" name="Cell">
        <title>The Chara Genome: Secondary Complexity and Implications for Plant Terrestrialization.</title>
        <authorList>
            <person name="Nishiyama T."/>
            <person name="Sakayama H."/>
            <person name="Vries J.D."/>
            <person name="Buschmann H."/>
            <person name="Saint-Marcoux D."/>
            <person name="Ullrich K.K."/>
            <person name="Haas F.B."/>
            <person name="Vanderstraeten L."/>
            <person name="Becker D."/>
            <person name="Lang D."/>
            <person name="Vosolsobe S."/>
            <person name="Rombauts S."/>
            <person name="Wilhelmsson P.K.I."/>
            <person name="Janitza P."/>
            <person name="Kern R."/>
            <person name="Heyl A."/>
            <person name="Rumpler F."/>
            <person name="Villalobos L.I.A.C."/>
            <person name="Clay J.M."/>
            <person name="Skokan R."/>
            <person name="Toyoda A."/>
            <person name="Suzuki Y."/>
            <person name="Kagoshima H."/>
            <person name="Schijlen E."/>
            <person name="Tajeshwar N."/>
            <person name="Catarino B."/>
            <person name="Hetherington A.J."/>
            <person name="Saltykova A."/>
            <person name="Bonnot C."/>
            <person name="Breuninger H."/>
            <person name="Symeonidi A."/>
            <person name="Radhakrishnan G.V."/>
            <person name="Van Nieuwerburgh F."/>
            <person name="Deforce D."/>
            <person name="Chang C."/>
            <person name="Karol K.G."/>
            <person name="Hedrich R."/>
            <person name="Ulvskov P."/>
            <person name="Glockner G."/>
            <person name="Delwiche C.F."/>
            <person name="Petrasek J."/>
            <person name="Van de Peer Y."/>
            <person name="Friml J."/>
            <person name="Beilby M."/>
            <person name="Dolan L."/>
            <person name="Kohara Y."/>
            <person name="Sugano S."/>
            <person name="Fujiyama A."/>
            <person name="Delaux P.-M."/>
            <person name="Quint M."/>
            <person name="TheiBen G."/>
            <person name="Hagemann M."/>
            <person name="Harholt J."/>
            <person name="Dunand C."/>
            <person name="Zachgo S."/>
            <person name="Langdale J."/>
            <person name="Maumus F."/>
            <person name="Straeten D.V.D."/>
            <person name="Gould S.B."/>
            <person name="Rensing S.A."/>
        </authorList>
    </citation>
    <scope>NUCLEOTIDE SEQUENCE [LARGE SCALE GENOMIC DNA]</scope>
    <source>
        <strain evidence="2 3">S276</strain>
    </source>
</reference>
<evidence type="ECO:0000256" key="1">
    <source>
        <dbReference type="SAM" id="MobiDB-lite"/>
    </source>
</evidence>
<gene>
    <name evidence="2" type="ORF">CBR_g51671</name>
</gene>
<sequence length="410" mass="44814">MPLSKNPDLDMESLIWGDTMGSSINTNYQPICQNLRTCQRLGDSENCRRDTSCSLQSYRRLSAGVFDDARPQGLVGADTMGGAINGNKRRICQNLLTCQRLADSDNCRQDSSNSNSSSSWALRSYRKLSAGVFDDAQPHIHYQLEKTTSRLTTSFSGTAMEVGGTRERLAMAMEPPPRGSVPLGSVVPIKKGSFFERSLKLGRKTHDLGGSVKGTMTCCLPPGRYACAWRVSPRTNERLDSLVAFAYLSDRGPLSDDLLSGSGSASGWGSGLASGGFQTAKQQRKLQCTRRAARGSQWSSEVDAGVIHVADPRRPRRDCGAGSFHRDRGGDVEGSGPEGALDYLVPIVVHFSFTNCERERVVHSFVLRSITRKEEEMEKGKFMCQLLDTGDEALDCLTTLFVEESDVDGL</sequence>